<feature type="chain" id="PRO_5022141566" evidence="1">
    <location>
        <begin position="23"/>
        <end position="396"/>
    </location>
</feature>
<accession>A0A562SKP8</accession>
<dbReference type="Proteomes" id="UP000316167">
    <property type="component" value="Unassembled WGS sequence"/>
</dbReference>
<proteinExistence type="predicted"/>
<dbReference type="EMBL" id="VLLE01000004">
    <property type="protein sequence ID" value="TWI81728.1"/>
    <property type="molecule type" value="Genomic_DNA"/>
</dbReference>
<keyword evidence="1" id="KW-0732">Signal</keyword>
<reference evidence="3 4" key="1">
    <citation type="journal article" date="2015" name="Stand. Genomic Sci.">
        <title>Genomic Encyclopedia of Bacterial and Archaeal Type Strains, Phase III: the genomes of soil and plant-associated and newly described type strains.</title>
        <authorList>
            <person name="Whitman W.B."/>
            <person name="Woyke T."/>
            <person name="Klenk H.P."/>
            <person name="Zhou Y."/>
            <person name="Lilburn T.G."/>
            <person name="Beck B.J."/>
            <person name="De Vos P."/>
            <person name="Vandamme P."/>
            <person name="Eisen J.A."/>
            <person name="Garrity G."/>
            <person name="Hugenholtz P."/>
            <person name="Kyrpides N.C."/>
        </authorList>
    </citation>
    <scope>NUCLEOTIDE SEQUENCE [LARGE SCALE GENOMIC DNA]</scope>
    <source>
        <strain evidence="3 4">CGMCC 1.7271</strain>
    </source>
</reference>
<sequence>MLCFFRLCISFVLLVSFATVNAQDAEQKKLQRLFVTATDNSTIELPEGTFQLNMSLWLDGKKNVIIKGKGMDKTILNFTNQVSGAEGIKITNGKNITLQDVTVQDTKGDAVKTQYVDGMTFKQVKAEWTRGANSNNGGYGLYPVQCTNVLIDGCEARGASDAGIYVGQSKYIIVRNSKATENVAGIEIENSLYADVYDNETTNNTGGILIFDLPDLVQKKGGYVRVYRNNVHHNNHINFAPKGNIVGKVPQGTGVMILATNHVDVFENKIVNNITASTAIVSYYITENPIKDSSYYPFPTQINVYNNNYERENVRATGKGRMGKMYRFKLRFGKNVPHIQYDGIVDAKNPAEICIRNNTNQSFANLDAENGFKKISRDALKHDCTLQPIPNVELKN</sequence>
<dbReference type="Gene3D" id="2.160.20.10">
    <property type="entry name" value="Single-stranded right-handed beta-helix, Pectin lyase-like"/>
    <property type="match status" value="1"/>
</dbReference>
<name>A0A562SKP8_9BACT</name>
<dbReference type="Pfam" id="PF13229">
    <property type="entry name" value="Beta_helix"/>
    <property type="match status" value="1"/>
</dbReference>
<dbReference type="InterPro" id="IPR022442">
    <property type="entry name" value="SO_2930-like_dom"/>
</dbReference>
<protein>
    <submittedName>
        <fullName evidence="3">Parallel beta-helix repeat protein</fullName>
    </submittedName>
</protein>
<dbReference type="InterPro" id="IPR039448">
    <property type="entry name" value="Beta_helix"/>
</dbReference>
<feature type="signal peptide" evidence="1">
    <location>
        <begin position="1"/>
        <end position="22"/>
    </location>
</feature>
<dbReference type="OrthoDB" id="338827at2"/>
<organism evidence="3 4">
    <name type="scientific">Lacibacter cauensis</name>
    <dbReference type="NCBI Taxonomy" id="510947"/>
    <lineage>
        <taxon>Bacteria</taxon>
        <taxon>Pseudomonadati</taxon>
        <taxon>Bacteroidota</taxon>
        <taxon>Chitinophagia</taxon>
        <taxon>Chitinophagales</taxon>
        <taxon>Chitinophagaceae</taxon>
        <taxon>Lacibacter</taxon>
    </lineage>
</organism>
<dbReference type="SMART" id="SM00710">
    <property type="entry name" value="PbH1"/>
    <property type="match status" value="5"/>
</dbReference>
<evidence type="ECO:0000313" key="3">
    <source>
        <dbReference type="EMBL" id="TWI81728.1"/>
    </source>
</evidence>
<evidence type="ECO:0000313" key="4">
    <source>
        <dbReference type="Proteomes" id="UP000316167"/>
    </source>
</evidence>
<dbReference type="SUPFAM" id="SSF51126">
    <property type="entry name" value="Pectin lyase-like"/>
    <property type="match status" value="1"/>
</dbReference>
<feature type="domain" description="Right handed beta helix" evidence="2">
    <location>
        <begin position="134"/>
        <end position="281"/>
    </location>
</feature>
<dbReference type="InterPro" id="IPR012334">
    <property type="entry name" value="Pectin_lyas_fold"/>
</dbReference>
<comment type="caution">
    <text evidence="3">The sequence shown here is derived from an EMBL/GenBank/DDBJ whole genome shotgun (WGS) entry which is preliminary data.</text>
</comment>
<dbReference type="NCBIfam" id="TIGR03805">
    <property type="entry name" value="beta_helix_1"/>
    <property type="match status" value="1"/>
</dbReference>
<dbReference type="InterPro" id="IPR011050">
    <property type="entry name" value="Pectin_lyase_fold/virulence"/>
</dbReference>
<evidence type="ECO:0000256" key="1">
    <source>
        <dbReference type="SAM" id="SignalP"/>
    </source>
</evidence>
<evidence type="ECO:0000259" key="2">
    <source>
        <dbReference type="Pfam" id="PF13229"/>
    </source>
</evidence>
<gene>
    <name evidence="3" type="ORF">IQ13_2747</name>
</gene>
<dbReference type="InterPro" id="IPR006626">
    <property type="entry name" value="PbH1"/>
</dbReference>
<dbReference type="AlphaFoldDB" id="A0A562SKP8"/>
<keyword evidence="4" id="KW-1185">Reference proteome</keyword>